<accession>A0A174W125</accession>
<evidence type="ECO:0000313" key="1">
    <source>
        <dbReference type="EMBL" id="CUQ36919.1"/>
    </source>
</evidence>
<dbReference type="Proteomes" id="UP000095332">
    <property type="component" value="Unassembled WGS sequence"/>
</dbReference>
<organism evidence="1 2">
    <name type="scientific">Parabacteroides distasonis</name>
    <dbReference type="NCBI Taxonomy" id="823"/>
    <lineage>
        <taxon>Bacteria</taxon>
        <taxon>Pseudomonadati</taxon>
        <taxon>Bacteroidota</taxon>
        <taxon>Bacteroidia</taxon>
        <taxon>Bacteroidales</taxon>
        <taxon>Tannerellaceae</taxon>
        <taxon>Parabacteroides</taxon>
    </lineage>
</organism>
<proteinExistence type="predicted"/>
<name>A0A174W125_PARDI</name>
<protein>
    <submittedName>
        <fullName evidence="1">Uncharacterized protein</fullName>
    </submittedName>
</protein>
<sequence>MNHSLHLIMQLFFRPLQFPEKQDQKALFFYYTQDSYQTVPIIETNHINNNLRKSP</sequence>
<gene>
    <name evidence="1" type="ORF">ERS852560_02431</name>
</gene>
<reference evidence="1 2" key="1">
    <citation type="submission" date="2015-09" db="EMBL/GenBank/DDBJ databases">
        <authorList>
            <consortium name="Pathogen Informatics"/>
        </authorList>
    </citation>
    <scope>NUCLEOTIDE SEQUENCE [LARGE SCALE GENOMIC DNA]</scope>
    <source>
        <strain evidence="1 2">2789STDY5834948</strain>
    </source>
</reference>
<evidence type="ECO:0000313" key="2">
    <source>
        <dbReference type="Proteomes" id="UP000095332"/>
    </source>
</evidence>
<dbReference type="AlphaFoldDB" id="A0A174W125"/>
<dbReference type="EMBL" id="CZBM01000010">
    <property type="protein sequence ID" value="CUQ36919.1"/>
    <property type="molecule type" value="Genomic_DNA"/>
</dbReference>